<reference evidence="1 2" key="1">
    <citation type="submission" date="2019-01" db="EMBL/GenBank/DDBJ databases">
        <title>The draft genome of Rhizobium sp. 24NR.</title>
        <authorList>
            <person name="Liu L."/>
            <person name="Liang L."/>
            <person name="Shi S."/>
            <person name="Xu L."/>
            <person name="Wang X."/>
            <person name="Li L."/>
            <person name="Zhang X."/>
        </authorList>
    </citation>
    <scope>NUCLEOTIDE SEQUENCE [LARGE SCALE GENOMIC DNA]</scope>
    <source>
        <strain evidence="1 2">24NR</strain>
    </source>
</reference>
<evidence type="ECO:0000313" key="2">
    <source>
        <dbReference type="Proteomes" id="UP000287687"/>
    </source>
</evidence>
<dbReference type="InterPro" id="IPR047114">
    <property type="entry name" value="YciF"/>
</dbReference>
<dbReference type="PANTHER" id="PTHR30565">
    <property type="entry name" value="PROTEIN YCIF"/>
    <property type="match status" value="1"/>
</dbReference>
<dbReference type="Proteomes" id="UP000287687">
    <property type="component" value="Unassembled WGS sequence"/>
</dbReference>
<evidence type="ECO:0000313" key="1">
    <source>
        <dbReference type="EMBL" id="RWX79267.1"/>
    </source>
</evidence>
<keyword evidence="2" id="KW-1185">Reference proteome</keyword>
<proteinExistence type="predicted"/>
<dbReference type="InterPro" id="IPR009078">
    <property type="entry name" value="Ferritin-like_SF"/>
</dbReference>
<dbReference type="CDD" id="cd07909">
    <property type="entry name" value="YciF"/>
    <property type="match status" value="1"/>
</dbReference>
<gene>
    <name evidence="1" type="ORF">EPK99_11980</name>
</gene>
<dbReference type="AlphaFoldDB" id="A0A444LJV7"/>
<organism evidence="1 2">
    <name type="scientific">Neorhizobium lilium</name>
    <dbReference type="NCBI Taxonomy" id="2503024"/>
    <lineage>
        <taxon>Bacteria</taxon>
        <taxon>Pseudomonadati</taxon>
        <taxon>Pseudomonadota</taxon>
        <taxon>Alphaproteobacteria</taxon>
        <taxon>Hyphomicrobiales</taxon>
        <taxon>Rhizobiaceae</taxon>
        <taxon>Rhizobium/Agrobacterium group</taxon>
        <taxon>Neorhizobium</taxon>
    </lineage>
</organism>
<dbReference type="Pfam" id="PF05974">
    <property type="entry name" value="DUF892"/>
    <property type="match status" value="1"/>
</dbReference>
<name>A0A444LJV7_9HYPH</name>
<dbReference type="InterPro" id="IPR010287">
    <property type="entry name" value="DUF892_YciF-like"/>
</dbReference>
<dbReference type="EMBL" id="SBIP01000002">
    <property type="protein sequence ID" value="RWX79267.1"/>
    <property type="molecule type" value="Genomic_DNA"/>
</dbReference>
<dbReference type="SUPFAM" id="SSF47240">
    <property type="entry name" value="Ferritin-like"/>
    <property type="match status" value="1"/>
</dbReference>
<protein>
    <submittedName>
        <fullName evidence="1">Ferritin-like domain-containing protein</fullName>
    </submittedName>
</protein>
<dbReference type="Gene3D" id="1.20.1260.10">
    <property type="match status" value="1"/>
</dbReference>
<accession>A0A444LJV7</accession>
<dbReference type="OrthoDB" id="9795056at2"/>
<dbReference type="PANTHER" id="PTHR30565:SF9">
    <property type="entry name" value="PROTEIN YCIF"/>
    <property type="match status" value="1"/>
</dbReference>
<comment type="caution">
    <text evidence="1">The sequence shown here is derived from an EMBL/GenBank/DDBJ whole genome shotgun (WGS) entry which is preliminary data.</text>
</comment>
<sequence length="165" mass="18171">MATKTLNDLFHETLKDIYYAERQILKALPKMARAAQDEQLKAAFLQHKEETEGQIDRLKQVFEIIGKRAQGKTCDAIEGILSEGEEIMDEFKGTPALDAGLLAAAQAVEHYEISRYGTLRSWAQQLGMKDAATLLEETLAEESKTDELLSGLAETAVNSAAKKAA</sequence>
<dbReference type="InterPro" id="IPR012347">
    <property type="entry name" value="Ferritin-like"/>
</dbReference>
<dbReference type="RefSeq" id="WP_128443241.1">
    <property type="nucleotide sequence ID" value="NZ_SBIP01000002.1"/>
</dbReference>